<name>A0A1I0EN48_9FIRM</name>
<feature type="transmembrane region" description="Helical" evidence="1">
    <location>
        <begin position="85"/>
        <end position="107"/>
    </location>
</feature>
<reference evidence="2 3" key="1">
    <citation type="submission" date="2016-10" db="EMBL/GenBank/DDBJ databases">
        <authorList>
            <person name="de Groot N.N."/>
        </authorList>
    </citation>
    <scope>NUCLEOTIDE SEQUENCE [LARGE SCALE GENOMIC DNA]</scope>
    <source>
        <strain evidence="2 3">DSM 18979</strain>
    </source>
</reference>
<keyword evidence="1" id="KW-1133">Transmembrane helix</keyword>
<sequence length="133" mass="15055">MKTKTPITKGIAVILCMITVALSWNIYISYKSSYFAEDTFEKSLAYIAMAEGQSMELTLAPVEKEIIYQETEVAEKNEALQQKKILIKFFLLLLSFVSLAALQNFVYSIESIKGYEAEKHKTISPLISKEGEK</sequence>
<dbReference type="AlphaFoldDB" id="A0A1I0EN48"/>
<evidence type="ECO:0000256" key="1">
    <source>
        <dbReference type="SAM" id="Phobius"/>
    </source>
</evidence>
<keyword evidence="1" id="KW-0472">Membrane</keyword>
<keyword evidence="1" id="KW-0812">Transmembrane</keyword>
<accession>A0A1I0EN48</accession>
<dbReference type="EMBL" id="FOHU01000011">
    <property type="protein sequence ID" value="SET45994.1"/>
    <property type="molecule type" value="Genomic_DNA"/>
</dbReference>
<gene>
    <name evidence="2" type="ORF">SAMN05660297_02465</name>
</gene>
<evidence type="ECO:0000313" key="2">
    <source>
        <dbReference type="EMBL" id="SET45994.1"/>
    </source>
</evidence>
<feature type="transmembrane region" description="Helical" evidence="1">
    <location>
        <begin position="12"/>
        <end position="30"/>
    </location>
</feature>
<dbReference type="STRING" id="426128.SAMN05660297_02465"/>
<protein>
    <submittedName>
        <fullName evidence="2">Uncharacterized protein</fullName>
    </submittedName>
</protein>
<proteinExistence type="predicted"/>
<dbReference type="Proteomes" id="UP000199568">
    <property type="component" value="Unassembled WGS sequence"/>
</dbReference>
<organism evidence="2 3">
    <name type="scientific">Natronincola peptidivorans</name>
    <dbReference type="NCBI Taxonomy" id="426128"/>
    <lineage>
        <taxon>Bacteria</taxon>
        <taxon>Bacillati</taxon>
        <taxon>Bacillota</taxon>
        <taxon>Clostridia</taxon>
        <taxon>Peptostreptococcales</taxon>
        <taxon>Natronincolaceae</taxon>
        <taxon>Natronincola</taxon>
    </lineage>
</organism>
<keyword evidence="3" id="KW-1185">Reference proteome</keyword>
<dbReference type="OrthoDB" id="1963590at2"/>
<evidence type="ECO:0000313" key="3">
    <source>
        <dbReference type="Proteomes" id="UP000199568"/>
    </source>
</evidence>
<dbReference type="RefSeq" id="WP_139176448.1">
    <property type="nucleotide sequence ID" value="NZ_FOHU01000011.1"/>
</dbReference>